<dbReference type="InterPro" id="IPR051677">
    <property type="entry name" value="AfsR-DnrI-RedD_regulator"/>
</dbReference>
<reference evidence="8 9" key="1">
    <citation type="submission" date="2023-07" db="EMBL/GenBank/DDBJ databases">
        <title>Sequencing the genomes of 1000 actinobacteria strains.</title>
        <authorList>
            <person name="Klenk H.-P."/>
        </authorList>
    </citation>
    <scope>NUCLEOTIDE SEQUENCE [LARGE SCALE GENOMIC DNA]</scope>
    <source>
        <strain evidence="8 9">DSM 44711</strain>
    </source>
</reference>
<protein>
    <submittedName>
        <fullName evidence="8">DNA-binding SARP family transcriptional activator</fullName>
    </submittedName>
</protein>
<name>A0AAE3ZM46_9ACTN</name>
<dbReference type="PANTHER" id="PTHR35807:SF1">
    <property type="entry name" value="TRANSCRIPTIONAL REGULATOR REDD"/>
    <property type="match status" value="1"/>
</dbReference>
<feature type="domain" description="OmpR/PhoB-type" evidence="7">
    <location>
        <begin position="1"/>
        <end position="96"/>
    </location>
</feature>
<keyword evidence="3 5" id="KW-0238">DNA-binding</keyword>
<comment type="caution">
    <text evidence="8">The sequence shown here is derived from an EMBL/GenBank/DDBJ whole genome shotgun (WGS) entry which is preliminary data.</text>
</comment>
<dbReference type="RefSeq" id="WP_310410132.1">
    <property type="nucleotide sequence ID" value="NZ_JAVDYC010000001.1"/>
</dbReference>
<dbReference type="PROSITE" id="PS51755">
    <property type="entry name" value="OMPR_PHOB"/>
    <property type="match status" value="1"/>
</dbReference>
<organism evidence="8 9">
    <name type="scientific">Catenuloplanes niger</name>
    <dbReference type="NCBI Taxonomy" id="587534"/>
    <lineage>
        <taxon>Bacteria</taxon>
        <taxon>Bacillati</taxon>
        <taxon>Actinomycetota</taxon>
        <taxon>Actinomycetes</taxon>
        <taxon>Micromonosporales</taxon>
        <taxon>Micromonosporaceae</taxon>
        <taxon>Catenuloplanes</taxon>
    </lineage>
</organism>
<dbReference type="InterPro" id="IPR011990">
    <property type="entry name" value="TPR-like_helical_dom_sf"/>
</dbReference>
<dbReference type="SMART" id="SM01043">
    <property type="entry name" value="BTAD"/>
    <property type="match status" value="1"/>
</dbReference>
<dbReference type="InterPro" id="IPR016032">
    <property type="entry name" value="Sig_transdc_resp-reg_C-effctor"/>
</dbReference>
<dbReference type="InterPro" id="IPR036388">
    <property type="entry name" value="WH-like_DNA-bd_sf"/>
</dbReference>
<dbReference type="Pfam" id="PF03704">
    <property type="entry name" value="BTAD"/>
    <property type="match status" value="1"/>
</dbReference>
<dbReference type="PANTHER" id="PTHR35807">
    <property type="entry name" value="TRANSCRIPTIONAL REGULATOR REDD-RELATED"/>
    <property type="match status" value="1"/>
</dbReference>
<dbReference type="GO" id="GO:0003677">
    <property type="term" value="F:DNA binding"/>
    <property type="evidence" value="ECO:0007669"/>
    <property type="project" value="UniProtKB-UniRule"/>
</dbReference>
<evidence type="ECO:0000259" key="7">
    <source>
        <dbReference type="PROSITE" id="PS51755"/>
    </source>
</evidence>
<dbReference type="AlphaFoldDB" id="A0AAE3ZM46"/>
<evidence type="ECO:0000256" key="2">
    <source>
        <dbReference type="ARBA" id="ARBA00023015"/>
    </source>
</evidence>
<accession>A0AAE3ZM46</accession>
<sequence length="300" mass="32647">MQIRLLGVVSMVAGDGAMIGFPRSAERCVLGAFALSPNRRLSVDDLISHVWDEEPPGQADETLATYVRSVRRALTRAGAPPGTLRSHRPRMYSLDVDPLTVDYHNFRSLCAAAHDAAVRSDPASAARQYRSALDTWTGPALTGVTTQWADRRRHALGQERVETVYRLCQQLELTGAHQDAMTLIEQLAEDTVPTDRLLLLGVETLRSAGQRAAIPDFVQRLTQRMIQAVGVGPSSSVREAARQAATKDHEAETPPHAGVEVARSGTGDPPANRGVSLYATNSRRVHQAAGRITIFKRSDS</sequence>
<evidence type="ECO:0000256" key="6">
    <source>
        <dbReference type="SAM" id="MobiDB-lite"/>
    </source>
</evidence>
<keyword evidence="4" id="KW-0804">Transcription</keyword>
<evidence type="ECO:0000256" key="3">
    <source>
        <dbReference type="ARBA" id="ARBA00023125"/>
    </source>
</evidence>
<gene>
    <name evidence="8" type="ORF">J2S44_001499</name>
</gene>
<dbReference type="SMART" id="SM00862">
    <property type="entry name" value="Trans_reg_C"/>
    <property type="match status" value="1"/>
</dbReference>
<feature type="DNA-binding region" description="OmpR/PhoB-type" evidence="5">
    <location>
        <begin position="1"/>
        <end position="96"/>
    </location>
</feature>
<keyword evidence="2" id="KW-0805">Transcription regulation</keyword>
<dbReference type="Gene3D" id="1.10.10.10">
    <property type="entry name" value="Winged helix-like DNA-binding domain superfamily/Winged helix DNA-binding domain"/>
    <property type="match status" value="1"/>
</dbReference>
<evidence type="ECO:0000313" key="8">
    <source>
        <dbReference type="EMBL" id="MDR7321249.1"/>
    </source>
</evidence>
<dbReference type="GO" id="GO:0000160">
    <property type="term" value="P:phosphorelay signal transduction system"/>
    <property type="evidence" value="ECO:0007669"/>
    <property type="project" value="InterPro"/>
</dbReference>
<dbReference type="Proteomes" id="UP001183629">
    <property type="component" value="Unassembled WGS sequence"/>
</dbReference>
<dbReference type="EMBL" id="JAVDYC010000001">
    <property type="protein sequence ID" value="MDR7321249.1"/>
    <property type="molecule type" value="Genomic_DNA"/>
</dbReference>
<dbReference type="SUPFAM" id="SSF46894">
    <property type="entry name" value="C-terminal effector domain of the bipartite response regulators"/>
    <property type="match status" value="1"/>
</dbReference>
<dbReference type="InterPro" id="IPR005158">
    <property type="entry name" value="BTAD"/>
</dbReference>
<dbReference type="GO" id="GO:0006355">
    <property type="term" value="P:regulation of DNA-templated transcription"/>
    <property type="evidence" value="ECO:0007669"/>
    <property type="project" value="InterPro"/>
</dbReference>
<dbReference type="InterPro" id="IPR001867">
    <property type="entry name" value="OmpR/PhoB-type_DNA-bd"/>
</dbReference>
<evidence type="ECO:0000313" key="9">
    <source>
        <dbReference type="Proteomes" id="UP001183629"/>
    </source>
</evidence>
<feature type="region of interest" description="Disordered" evidence="6">
    <location>
        <begin position="245"/>
        <end position="273"/>
    </location>
</feature>
<evidence type="ECO:0000256" key="1">
    <source>
        <dbReference type="ARBA" id="ARBA00005820"/>
    </source>
</evidence>
<proteinExistence type="inferred from homology"/>
<keyword evidence="9" id="KW-1185">Reference proteome</keyword>
<dbReference type="SUPFAM" id="SSF48452">
    <property type="entry name" value="TPR-like"/>
    <property type="match status" value="1"/>
</dbReference>
<dbReference type="Pfam" id="PF00486">
    <property type="entry name" value="Trans_reg_C"/>
    <property type="match status" value="1"/>
</dbReference>
<evidence type="ECO:0000256" key="4">
    <source>
        <dbReference type="ARBA" id="ARBA00023163"/>
    </source>
</evidence>
<evidence type="ECO:0000256" key="5">
    <source>
        <dbReference type="PROSITE-ProRule" id="PRU01091"/>
    </source>
</evidence>
<comment type="similarity">
    <text evidence="1">Belongs to the AfsR/DnrI/RedD regulatory family.</text>
</comment>
<dbReference type="Gene3D" id="1.25.40.10">
    <property type="entry name" value="Tetratricopeptide repeat domain"/>
    <property type="match status" value="1"/>
</dbReference>